<protein>
    <submittedName>
        <fullName evidence="1">Uncharacterized protein</fullName>
    </submittedName>
</protein>
<evidence type="ECO:0000313" key="1">
    <source>
        <dbReference type="EMBL" id="TQD39284.1"/>
    </source>
</evidence>
<keyword evidence="2" id="KW-1185">Reference proteome</keyword>
<sequence>MENFVKKIKFSFDENSKALQKYLKRKYNISPENQRNILARVNVYQTPKDKIFSSKPLNIKSGTKEIISVSLQNKLVKLKKQGLYFGIEIIGLANSNYNNDSRIRLRPQLTGKTSEFYDATTYIRNVFADKKLTPLKDLLNFKGKDFKRNLNLSITVFE</sequence>
<dbReference type="AlphaFoldDB" id="A0A507ZSR0"/>
<comment type="caution">
    <text evidence="1">The sequence shown here is derived from an EMBL/GenBank/DDBJ whole genome shotgun (WGS) entry which is preliminary data.</text>
</comment>
<reference evidence="1 2" key="1">
    <citation type="submission" date="2019-06" db="EMBL/GenBank/DDBJ databases">
        <title>Flavibacter putida gen. nov., sp. nov., a novel marine bacterium of the family Flavobacteriaceae isolated from coastal seawater.</title>
        <authorList>
            <person name="Feng X."/>
        </authorList>
    </citation>
    <scope>NUCLEOTIDE SEQUENCE [LARGE SCALE GENOMIC DNA]</scope>
    <source>
        <strain evidence="1 2">PLHSN227</strain>
    </source>
</reference>
<dbReference type="Proteomes" id="UP000317169">
    <property type="component" value="Unassembled WGS sequence"/>
</dbReference>
<proteinExistence type="predicted"/>
<dbReference type="EMBL" id="VIAR01000004">
    <property type="protein sequence ID" value="TQD39284.1"/>
    <property type="molecule type" value="Genomic_DNA"/>
</dbReference>
<evidence type="ECO:0000313" key="2">
    <source>
        <dbReference type="Proteomes" id="UP000317169"/>
    </source>
</evidence>
<dbReference type="RefSeq" id="WP_141421230.1">
    <property type="nucleotide sequence ID" value="NZ_VIAR01000004.1"/>
</dbReference>
<name>A0A507ZSR0_9FLAO</name>
<gene>
    <name evidence="1" type="ORF">FKR84_05135</name>
</gene>
<organism evidence="1 2">
    <name type="scientific">Haloflavibacter putidus</name>
    <dbReference type="NCBI Taxonomy" id="2576776"/>
    <lineage>
        <taxon>Bacteria</taxon>
        <taxon>Pseudomonadati</taxon>
        <taxon>Bacteroidota</taxon>
        <taxon>Flavobacteriia</taxon>
        <taxon>Flavobacteriales</taxon>
        <taxon>Flavobacteriaceae</taxon>
        <taxon>Haloflavibacter</taxon>
    </lineage>
</organism>
<accession>A0A507ZSR0</accession>